<name>A0ABR2G402_9ROSI</name>
<gene>
    <name evidence="1" type="ORF">V6N12_045661</name>
</gene>
<dbReference type="EMBL" id="JBBPBM010000003">
    <property type="protein sequence ID" value="KAK8593584.1"/>
    <property type="molecule type" value="Genomic_DNA"/>
</dbReference>
<accession>A0ABR2G402</accession>
<keyword evidence="2" id="KW-1185">Reference proteome</keyword>
<reference evidence="1 2" key="1">
    <citation type="journal article" date="2024" name="G3 (Bethesda)">
        <title>Genome assembly of Hibiscus sabdariffa L. provides insights into metabolisms of medicinal natural products.</title>
        <authorList>
            <person name="Kim T."/>
        </authorList>
    </citation>
    <scope>NUCLEOTIDE SEQUENCE [LARGE SCALE GENOMIC DNA]</scope>
    <source>
        <strain evidence="1">TK-2024</strain>
        <tissue evidence="1">Old leaves</tissue>
    </source>
</reference>
<sequence length="122" mass="13894">MRTSGAMVLLIFYDVQMRNRMMNSGTLSKWFDRVVHWSEDGCAIGCHMGYMIRVDKETLEPSSFERGRVLTETTVLDQIEERLELSVNGHIFQICISESESFLRGSRRSCSCFAQPSVSADS</sequence>
<dbReference type="Proteomes" id="UP001472677">
    <property type="component" value="Unassembled WGS sequence"/>
</dbReference>
<comment type="caution">
    <text evidence="1">The sequence shown here is derived from an EMBL/GenBank/DDBJ whole genome shotgun (WGS) entry which is preliminary data.</text>
</comment>
<organism evidence="1 2">
    <name type="scientific">Hibiscus sabdariffa</name>
    <name type="common">roselle</name>
    <dbReference type="NCBI Taxonomy" id="183260"/>
    <lineage>
        <taxon>Eukaryota</taxon>
        <taxon>Viridiplantae</taxon>
        <taxon>Streptophyta</taxon>
        <taxon>Embryophyta</taxon>
        <taxon>Tracheophyta</taxon>
        <taxon>Spermatophyta</taxon>
        <taxon>Magnoliopsida</taxon>
        <taxon>eudicotyledons</taxon>
        <taxon>Gunneridae</taxon>
        <taxon>Pentapetalae</taxon>
        <taxon>rosids</taxon>
        <taxon>malvids</taxon>
        <taxon>Malvales</taxon>
        <taxon>Malvaceae</taxon>
        <taxon>Malvoideae</taxon>
        <taxon>Hibiscus</taxon>
    </lineage>
</organism>
<evidence type="ECO:0000313" key="2">
    <source>
        <dbReference type="Proteomes" id="UP001472677"/>
    </source>
</evidence>
<evidence type="ECO:0000313" key="1">
    <source>
        <dbReference type="EMBL" id="KAK8593584.1"/>
    </source>
</evidence>
<proteinExistence type="predicted"/>
<protein>
    <submittedName>
        <fullName evidence="1">Uncharacterized protein</fullName>
    </submittedName>
</protein>